<name>D1CAL6_SPHTD</name>
<evidence type="ECO:0000256" key="4">
    <source>
        <dbReference type="ARBA" id="ARBA00022475"/>
    </source>
</evidence>
<dbReference type="Proteomes" id="UP000002027">
    <property type="component" value="Chromosome 2"/>
</dbReference>
<evidence type="ECO:0000256" key="11">
    <source>
        <dbReference type="ARBA" id="ARBA00038388"/>
    </source>
</evidence>
<dbReference type="InParanoid" id="D1CAL6"/>
<comment type="subcellular location">
    <subcellularLocation>
        <location evidence="1">Cell membrane</location>
        <topology evidence="1">Peripheral membrane protein</topology>
    </subcellularLocation>
</comment>
<reference evidence="14" key="1">
    <citation type="submission" date="2009-11" db="EMBL/GenBank/DDBJ databases">
        <title>The complete chromosome 2 of Sphaerobacter thermophilus DSM 20745.</title>
        <authorList>
            <person name="Lucas S."/>
            <person name="Copeland A."/>
            <person name="Lapidus A."/>
            <person name="Glavina del Rio T."/>
            <person name="Dalin E."/>
            <person name="Tice H."/>
            <person name="Bruce D."/>
            <person name="Goodwin L."/>
            <person name="Pitluck S."/>
            <person name="Kyrpides N."/>
            <person name="Mavromatis K."/>
            <person name="Ivanova N."/>
            <person name="Mikhailova N."/>
            <person name="LaButti K.M."/>
            <person name="Clum A."/>
            <person name="Sun H.I."/>
            <person name="Brettin T."/>
            <person name="Detter J.C."/>
            <person name="Han C."/>
            <person name="Larimer F."/>
            <person name="Land M."/>
            <person name="Hauser L."/>
            <person name="Markowitz V."/>
            <person name="Cheng J.F."/>
            <person name="Hugenholtz P."/>
            <person name="Woyke T."/>
            <person name="Wu D."/>
            <person name="Steenblock K."/>
            <person name="Schneider S."/>
            <person name="Pukall R."/>
            <person name="Goeker M."/>
            <person name="Klenk H.P."/>
            <person name="Eisen J.A."/>
        </authorList>
    </citation>
    <scope>NUCLEOTIDE SEQUENCE [LARGE SCALE GENOMIC DNA]</scope>
    <source>
        <strain evidence="14">ATCC 49802 / DSM 20745 / S 6022</strain>
    </source>
</reference>
<dbReference type="InterPro" id="IPR027417">
    <property type="entry name" value="P-loop_NTPase"/>
</dbReference>
<dbReference type="SUPFAM" id="SSF52540">
    <property type="entry name" value="P-loop containing nucleoside triphosphate hydrolases"/>
    <property type="match status" value="1"/>
</dbReference>
<keyword evidence="3" id="KW-0813">Transport</keyword>
<dbReference type="Pfam" id="PF00005">
    <property type="entry name" value="ABC_tran"/>
    <property type="match status" value="1"/>
</dbReference>
<dbReference type="EMBL" id="CP001824">
    <property type="protein sequence ID" value="ACZ40859.1"/>
    <property type="molecule type" value="Genomic_DNA"/>
</dbReference>
<keyword evidence="7" id="KW-0472">Membrane</keyword>
<keyword evidence="6" id="KW-0067">ATP-binding</keyword>
<accession>D1CAL6</accession>
<feature type="domain" description="ABC transporter" evidence="12">
    <location>
        <begin position="4"/>
        <end position="235"/>
    </location>
</feature>
<dbReference type="AlphaFoldDB" id="D1CAL6"/>
<evidence type="ECO:0000313" key="14">
    <source>
        <dbReference type="Proteomes" id="UP000002027"/>
    </source>
</evidence>
<dbReference type="InterPro" id="IPR017911">
    <property type="entry name" value="MacB-like_ATP-bd"/>
</dbReference>
<evidence type="ECO:0000256" key="9">
    <source>
        <dbReference type="ARBA" id="ARBA00024432"/>
    </source>
</evidence>
<comment type="function">
    <text evidence="10">Part of the ABC transporter complex hrt involved in hemin import. Responsible for energy coupling to the transport system.</text>
</comment>
<keyword evidence="14" id="KW-1185">Reference proteome</keyword>
<gene>
    <name evidence="13" type="ordered locus">Sthe_3460</name>
</gene>
<evidence type="ECO:0000256" key="6">
    <source>
        <dbReference type="ARBA" id="ARBA00022840"/>
    </source>
</evidence>
<dbReference type="PANTHER" id="PTHR24220:SF666">
    <property type="entry name" value="HEMIN IMPORT ATP-BINDING PROTEIN HRTA-RELATED"/>
    <property type="match status" value="1"/>
</dbReference>
<protein>
    <recommendedName>
        <fullName evidence="9">Putative hemin import ATP-binding protein HrtA</fullName>
    </recommendedName>
</protein>
<dbReference type="InterPro" id="IPR015854">
    <property type="entry name" value="ABC_transpr_LolD-like"/>
</dbReference>
<comment type="subunit">
    <text evidence="2">The complex is composed of two ATP-binding proteins (HrtA), two transmembrane proteins (HrtB) and a solute-binding protein.</text>
</comment>
<dbReference type="GO" id="GO:0005886">
    <property type="term" value="C:plasma membrane"/>
    <property type="evidence" value="ECO:0007669"/>
    <property type="project" value="UniProtKB-SubCell"/>
</dbReference>
<organism evidence="13 14">
    <name type="scientific">Sphaerobacter thermophilus (strain ATCC 49802 / DSM 20745 / KCCM 41009 / NCIMB 13125 / S 6022)</name>
    <dbReference type="NCBI Taxonomy" id="479434"/>
    <lineage>
        <taxon>Bacteria</taxon>
        <taxon>Pseudomonadati</taxon>
        <taxon>Thermomicrobiota</taxon>
        <taxon>Thermomicrobia</taxon>
        <taxon>Sphaerobacterales</taxon>
        <taxon>Sphaerobacterineae</taxon>
        <taxon>Sphaerobacteraceae</taxon>
        <taxon>Sphaerobacter</taxon>
    </lineage>
</organism>
<evidence type="ECO:0000256" key="2">
    <source>
        <dbReference type="ARBA" id="ARBA00011131"/>
    </source>
</evidence>
<dbReference type="eggNOG" id="COG1136">
    <property type="taxonomic scope" value="Bacteria"/>
</dbReference>
<sequence>MTTLLLDNVTKIYGQGEYAVTALDGVSLSVSAGELVAVVGPSGSGKTTLLAIAGALLQPTRGRVVLKGQELTGLNAAALARIRLEHIGFVLQTSNLVPYLTARDQLLLVARLAGRIDAAARTRADDLLRELGLGHRLDHYPEALSGGERQRVAIARALMNDPDILLADEPTSSLDSVRGREVVEMLAREVKERNKAAVMVTHDERMLDLVDRVIRIADGRLSHANAASASRAAAE</sequence>
<reference evidence="13 14" key="2">
    <citation type="journal article" date="2010" name="Stand. Genomic Sci.">
        <title>Complete genome sequence of Desulfohalobium retbaense type strain (HR(100)).</title>
        <authorList>
            <person name="Spring S."/>
            <person name="Nolan M."/>
            <person name="Lapidus A."/>
            <person name="Glavina Del Rio T."/>
            <person name="Copeland A."/>
            <person name="Tice H."/>
            <person name="Cheng J.F."/>
            <person name="Lucas S."/>
            <person name="Land M."/>
            <person name="Chen F."/>
            <person name="Bruce D."/>
            <person name="Goodwin L."/>
            <person name="Pitluck S."/>
            <person name="Ivanova N."/>
            <person name="Mavromatis K."/>
            <person name="Mikhailova N."/>
            <person name="Pati A."/>
            <person name="Chen A."/>
            <person name="Palaniappan K."/>
            <person name="Hauser L."/>
            <person name="Chang Y.J."/>
            <person name="Jeffries C.D."/>
            <person name="Munk C."/>
            <person name="Kiss H."/>
            <person name="Chain P."/>
            <person name="Han C."/>
            <person name="Brettin T."/>
            <person name="Detter J.C."/>
            <person name="Schuler E."/>
            <person name="Goker M."/>
            <person name="Rohde M."/>
            <person name="Bristow J."/>
            <person name="Eisen J.A."/>
            <person name="Markowitz V."/>
            <person name="Hugenholtz P."/>
            <person name="Kyrpides N.C."/>
            <person name="Klenk H.P."/>
        </authorList>
    </citation>
    <scope>NUCLEOTIDE SEQUENCE [LARGE SCALE GENOMIC DNA]</scope>
    <source>
        <strain evidence="14">ATCC 49802 / DSM 20745 / S 6022</strain>
    </source>
</reference>
<evidence type="ECO:0000256" key="1">
    <source>
        <dbReference type="ARBA" id="ARBA00004202"/>
    </source>
</evidence>
<dbReference type="InterPro" id="IPR003439">
    <property type="entry name" value="ABC_transporter-like_ATP-bd"/>
</dbReference>
<evidence type="ECO:0000256" key="3">
    <source>
        <dbReference type="ARBA" id="ARBA00022448"/>
    </source>
</evidence>
<keyword evidence="4" id="KW-1003">Cell membrane</keyword>
<keyword evidence="5" id="KW-0547">Nucleotide-binding</keyword>
<dbReference type="GO" id="GO:0098796">
    <property type="term" value="C:membrane protein complex"/>
    <property type="evidence" value="ECO:0007669"/>
    <property type="project" value="UniProtKB-ARBA"/>
</dbReference>
<dbReference type="KEGG" id="sti:Sthe_3460"/>
<dbReference type="Gene3D" id="3.40.50.300">
    <property type="entry name" value="P-loop containing nucleotide triphosphate hydrolases"/>
    <property type="match status" value="1"/>
</dbReference>
<dbReference type="GO" id="GO:0005524">
    <property type="term" value="F:ATP binding"/>
    <property type="evidence" value="ECO:0007669"/>
    <property type="project" value="UniProtKB-KW"/>
</dbReference>
<dbReference type="PANTHER" id="PTHR24220">
    <property type="entry name" value="IMPORT ATP-BINDING PROTEIN"/>
    <property type="match status" value="1"/>
</dbReference>
<dbReference type="CDD" id="cd03255">
    <property type="entry name" value="ABC_MJ0796_LolCDE_FtsE"/>
    <property type="match status" value="1"/>
</dbReference>
<dbReference type="RefSeq" id="WP_012873894.1">
    <property type="nucleotide sequence ID" value="NC_013524.1"/>
</dbReference>
<evidence type="ECO:0000256" key="8">
    <source>
        <dbReference type="ARBA" id="ARBA00024359"/>
    </source>
</evidence>
<dbReference type="InterPro" id="IPR003593">
    <property type="entry name" value="AAA+_ATPase"/>
</dbReference>
<dbReference type="PROSITE" id="PS00211">
    <property type="entry name" value="ABC_TRANSPORTER_1"/>
    <property type="match status" value="1"/>
</dbReference>
<comment type="similarity">
    <text evidence="8">Belongs to the ABC transporter superfamily. HrtA family.</text>
</comment>
<dbReference type="GO" id="GO:0022857">
    <property type="term" value="F:transmembrane transporter activity"/>
    <property type="evidence" value="ECO:0007669"/>
    <property type="project" value="UniProtKB-ARBA"/>
</dbReference>
<evidence type="ECO:0000256" key="10">
    <source>
        <dbReference type="ARBA" id="ARBA00024721"/>
    </source>
</evidence>
<dbReference type="SMART" id="SM00382">
    <property type="entry name" value="AAA"/>
    <property type="match status" value="1"/>
</dbReference>
<evidence type="ECO:0000256" key="5">
    <source>
        <dbReference type="ARBA" id="ARBA00022741"/>
    </source>
</evidence>
<evidence type="ECO:0000256" key="7">
    <source>
        <dbReference type="ARBA" id="ARBA00023136"/>
    </source>
</evidence>
<evidence type="ECO:0000259" key="12">
    <source>
        <dbReference type="PROSITE" id="PS50893"/>
    </source>
</evidence>
<dbReference type="STRING" id="479434.Sthe_3460"/>
<dbReference type="GO" id="GO:0016887">
    <property type="term" value="F:ATP hydrolysis activity"/>
    <property type="evidence" value="ECO:0007669"/>
    <property type="project" value="InterPro"/>
</dbReference>
<comment type="similarity">
    <text evidence="11">Belongs to the ABC transporter superfamily. Macrolide exporter (TC 3.A.1.122) family.</text>
</comment>
<evidence type="ECO:0000313" key="13">
    <source>
        <dbReference type="EMBL" id="ACZ40859.1"/>
    </source>
</evidence>
<proteinExistence type="inferred from homology"/>
<dbReference type="InterPro" id="IPR017871">
    <property type="entry name" value="ABC_transporter-like_CS"/>
</dbReference>
<dbReference type="PROSITE" id="PS50893">
    <property type="entry name" value="ABC_TRANSPORTER_2"/>
    <property type="match status" value="1"/>
</dbReference>
<dbReference type="FunFam" id="3.40.50.300:FF:000032">
    <property type="entry name" value="Export ABC transporter ATP-binding protein"/>
    <property type="match status" value="1"/>
</dbReference>
<dbReference type="HOGENOM" id="CLU_000604_1_22_0"/>